<dbReference type="eggNOG" id="COG0456">
    <property type="taxonomic scope" value="Bacteria"/>
</dbReference>
<dbReference type="KEGG" id="psl:Psta_3252"/>
<dbReference type="InterPro" id="IPR016181">
    <property type="entry name" value="Acyl_CoA_acyltransferase"/>
</dbReference>
<sequence length="317" mass="35580">MIRYRSFQNWDPPSLAEIWRSQPPVRGRMQPVTPAMLEELVFARPYFDRHGLIVAVDGVRPVGFVHAGFAASSDLSTLDKSQGTTCMLQVMPHELRGVIAMELLAASEDYLRKNGATRLYAGLKFPLNPFYLGLYGGSELPGILASDEQAAEIVRSGGYSMAARSLLWQRSLAGFRAPVDRQQMAVRRRFRVMGPQAVIPDNWWEACVWCQCEWQRFDLTLRDGGEPIVSATFWEILPLSRSWGVRTMGLVNIDDTPEARSEGLTLFLLGEALRQFQSQGVPFFEAHSAGDDTSLAEVFIQLGMAQYDRGILWSKQT</sequence>
<dbReference type="HOGENOM" id="CLU_868463_0_0_0"/>
<name>D2QX76_PIRSD</name>
<accession>D2QX76</accession>
<dbReference type="STRING" id="530564.Psta_3252"/>
<dbReference type="SUPFAM" id="SSF55729">
    <property type="entry name" value="Acyl-CoA N-acyltransferases (Nat)"/>
    <property type="match status" value="1"/>
</dbReference>
<organism evidence="1 2">
    <name type="scientific">Pirellula staleyi (strain ATCC 27377 / DSM 6068 / ICPB 4128)</name>
    <name type="common">Pirella staleyi</name>
    <dbReference type="NCBI Taxonomy" id="530564"/>
    <lineage>
        <taxon>Bacteria</taxon>
        <taxon>Pseudomonadati</taxon>
        <taxon>Planctomycetota</taxon>
        <taxon>Planctomycetia</taxon>
        <taxon>Pirellulales</taxon>
        <taxon>Pirellulaceae</taxon>
        <taxon>Pirellula</taxon>
    </lineage>
</organism>
<dbReference type="Proteomes" id="UP000001887">
    <property type="component" value="Chromosome"/>
</dbReference>
<evidence type="ECO:0000313" key="1">
    <source>
        <dbReference type="EMBL" id="ADB17916.1"/>
    </source>
</evidence>
<protein>
    <recommendedName>
        <fullName evidence="3">N-acetyltransferase domain-containing protein</fullName>
    </recommendedName>
</protein>
<proteinExistence type="predicted"/>
<evidence type="ECO:0000313" key="2">
    <source>
        <dbReference type="Proteomes" id="UP000001887"/>
    </source>
</evidence>
<dbReference type="Gene3D" id="3.40.630.30">
    <property type="match status" value="1"/>
</dbReference>
<dbReference type="AlphaFoldDB" id="D2QX76"/>
<keyword evidence="2" id="KW-1185">Reference proteome</keyword>
<gene>
    <name evidence="1" type="ordered locus">Psta_3252</name>
</gene>
<evidence type="ECO:0008006" key="3">
    <source>
        <dbReference type="Google" id="ProtNLM"/>
    </source>
</evidence>
<dbReference type="EMBL" id="CP001848">
    <property type="protein sequence ID" value="ADB17916.1"/>
    <property type="molecule type" value="Genomic_DNA"/>
</dbReference>
<dbReference type="OrthoDB" id="241885at2"/>
<reference evidence="1 2" key="1">
    <citation type="journal article" date="2009" name="Stand. Genomic Sci.">
        <title>Complete genome sequence of Pirellula staleyi type strain (ATCC 27377).</title>
        <authorList>
            <person name="Clum A."/>
            <person name="Tindall B.J."/>
            <person name="Sikorski J."/>
            <person name="Ivanova N."/>
            <person name="Mavrommatis K."/>
            <person name="Lucas S."/>
            <person name="Glavina del Rio T."/>
            <person name="Nolan M."/>
            <person name="Chen F."/>
            <person name="Tice H."/>
            <person name="Pitluck S."/>
            <person name="Cheng J.F."/>
            <person name="Chertkov O."/>
            <person name="Brettin T."/>
            <person name="Han C."/>
            <person name="Detter J.C."/>
            <person name="Kuske C."/>
            <person name="Bruce D."/>
            <person name="Goodwin L."/>
            <person name="Ovchinikova G."/>
            <person name="Pati A."/>
            <person name="Mikhailova N."/>
            <person name="Chen A."/>
            <person name="Palaniappan K."/>
            <person name="Land M."/>
            <person name="Hauser L."/>
            <person name="Chang Y.J."/>
            <person name="Jeffries C.D."/>
            <person name="Chain P."/>
            <person name="Rohde M."/>
            <person name="Goker M."/>
            <person name="Bristow J."/>
            <person name="Eisen J.A."/>
            <person name="Markowitz V."/>
            <person name="Hugenholtz P."/>
            <person name="Kyrpides N.C."/>
            <person name="Klenk H.P."/>
            <person name="Lapidus A."/>
        </authorList>
    </citation>
    <scope>NUCLEOTIDE SEQUENCE [LARGE SCALE GENOMIC DNA]</scope>
    <source>
        <strain evidence="2">ATCC 27377 / DSM 6068 / ICPB 4128</strain>
    </source>
</reference>